<feature type="domain" description="LysM" evidence="3">
    <location>
        <begin position="37"/>
        <end position="81"/>
    </location>
</feature>
<dbReference type="InterPro" id="IPR050570">
    <property type="entry name" value="Cell_wall_metabolism_enzyme"/>
</dbReference>
<proteinExistence type="inferred from homology"/>
<reference evidence="4 5" key="1">
    <citation type="submission" date="2023-09" db="EMBL/GenBank/DDBJ databases">
        <authorList>
            <person name="Rey-Velasco X."/>
        </authorList>
    </citation>
    <scope>NUCLEOTIDE SEQUENCE [LARGE SCALE GENOMIC DNA]</scope>
    <source>
        <strain evidence="4 5">W335</strain>
    </source>
</reference>
<dbReference type="PROSITE" id="PS51782">
    <property type="entry name" value="LYSM"/>
    <property type="match status" value="1"/>
</dbReference>
<keyword evidence="5" id="KW-1185">Reference proteome</keyword>
<accession>A0ABU3C1E5</accession>
<evidence type="ECO:0000259" key="3">
    <source>
        <dbReference type="PROSITE" id="PS51782"/>
    </source>
</evidence>
<comment type="caution">
    <text evidence="4">The sequence shown here is derived from an EMBL/GenBank/DDBJ whole genome shotgun (WGS) entry which is preliminary data.</text>
</comment>
<dbReference type="RefSeq" id="WP_311653263.1">
    <property type="nucleotide sequence ID" value="NZ_JAVRIB010000010.1"/>
</dbReference>
<dbReference type="PANTHER" id="PTHR21666:SF263">
    <property type="entry name" value="MUREIN HYDROLASE ACTIVATOR NLPD"/>
    <property type="match status" value="1"/>
</dbReference>
<sequence length="251" mass="27058">MDNGAAHRRRSALVPVVALLVAALLAGCSLRQTFRPELHTVARGETLYSIAWDYGIKWQNLARWNGIDPPYTIYPGQELTLDPYGPVRAETPSSSQEETSSSASRREQPATKPTPAPAPSPTPPASRPRPDGWRWPAGGAVLRAYTGGESLSGIDIGGKAGDTVHAAQAGRVVYSGTGLKGYGNLVIIKHDEHFLSAYGYNRKLLVEQGRQVKVGEAIAEMGVGPNQQPALHFEVRRDGAPINPREVLPPR</sequence>
<dbReference type="Gene3D" id="2.70.70.10">
    <property type="entry name" value="Glucose Permease (Domain IIA)"/>
    <property type="match status" value="1"/>
</dbReference>
<feature type="compositionally biased region" description="Pro residues" evidence="2">
    <location>
        <begin position="112"/>
        <end position="127"/>
    </location>
</feature>
<dbReference type="InterPro" id="IPR016047">
    <property type="entry name" value="M23ase_b-sheet_dom"/>
</dbReference>
<dbReference type="PANTHER" id="PTHR21666">
    <property type="entry name" value="PEPTIDASE-RELATED"/>
    <property type="match status" value="1"/>
</dbReference>
<feature type="compositionally biased region" description="Low complexity" evidence="2">
    <location>
        <begin position="89"/>
        <end position="103"/>
    </location>
</feature>
<evidence type="ECO:0000256" key="2">
    <source>
        <dbReference type="SAM" id="MobiDB-lite"/>
    </source>
</evidence>
<evidence type="ECO:0000313" key="4">
    <source>
        <dbReference type="EMBL" id="MDT0635364.1"/>
    </source>
</evidence>
<dbReference type="Pfam" id="PF01476">
    <property type="entry name" value="LysM"/>
    <property type="match status" value="1"/>
</dbReference>
<gene>
    <name evidence="4" type="ORF">RM532_10390</name>
</gene>
<dbReference type="Proteomes" id="UP001251857">
    <property type="component" value="Unassembled WGS sequence"/>
</dbReference>
<dbReference type="CDD" id="cd12797">
    <property type="entry name" value="M23_peptidase"/>
    <property type="match status" value="1"/>
</dbReference>
<dbReference type="SUPFAM" id="SSF51261">
    <property type="entry name" value="Duplicated hybrid motif"/>
    <property type="match status" value="1"/>
</dbReference>
<dbReference type="Pfam" id="PF01551">
    <property type="entry name" value="Peptidase_M23"/>
    <property type="match status" value="1"/>
</dbReference>
<dbReference type="InterPro" id="IPR018392">
    <property type="entry name" value="LysM"/>
</dbReference>
<dbReference type="Gene3D" id="3.10.350.10">
    <property type="entry name" value="LysM domain"/>
    <property type="match status" value="1"/>
</dbReference>
<dbReference type="InterPro" id="IPR036779">
    <property type="entry name" value="LysM_dom_sf"/>
</dbReference>
<name>A0ABU3C1E5_9GAMM</name>
<protein>
    <submittedName>
        <fullName evidence="4">Peptidoglycan DD-metalloendopeptidase family protein</fullName>
    </submittedName>
</protein>
<evidence type="ECO:0000256" key="1">
    <source>
        <dbReference type="ARBA" id="ARBA00038420"/>
    </source>
</evidence>
<organism evidence="4 5">
    <name type="scientific">Spectribacter hydrogenoxidans</name>
    <dbReference type="NCBI Taxonomy" id="3075608"/>
    <lineage>
        <taxon>Bacteria</taxon>
        <taxon>Pseudomonadati</taxon>
        <taxon>Pseudomonadota</taxon>
        <taxon>Gammaproteobacteria</taxon>
        <taxon>Salinisphaerales</taxon>
        <taxon>Salinisphaeraceae</taxon>
        <taxon>Spectribacter</taxon>
    </lineage>
</organism>
<dbReference type="InterPro" id="IPR011055">
    <property type="entry name" value="Dup_hybrid_motif"/>
</dbReference>
<evidence type="ECO:0000313" key="5">
    <source>
        <dbReference type="Proteomes" id="UP001251857"/>
    </source>
</evidence>
<dbReference type="SMART" id="SM00257">
    <property type="entry name" value="LysM"/>
    <property type="match status" value="1"/>
</dbReference>
<dbReference type="EMBL" id="JAVRIB010000010">
    <property type="protein sequence ID" value="MDT0635364.1"/>
    <property type="molecule type" value="Genomic_DNA"/>
</dbReference>
<dbReference type="CDD" id="cd00118">
    <property type="entry name" value="LysM"/>
    <property type="match status" value="1"/>
</dbReference>
<feature type="region of interest" description="Disordered" evidence="2">
    <location>
        <begin position="82"/>
        <end position="133"/>
    </location>
</feature>
<comment type="similarity">
    <text evidence="1">Belongs to the E.coli NlpD/Haemophilus LppB family.</text>
</comment>